<name>A0A087BGK4_BIFLN</name>
<evidence type="ECO:0000313" key="3">
    <source>
        <dbReference type="Proteomes" id="UP000029024"/>
    </source>
</evidence>
<dbReference type="Pfam" id="PF12728">
    <property type="entry name" value="HTH_17"/>
    <property type="match status" value="1"/>
</dbReference>
<dbReference type="InterPro" id="IPR041657">
    <property type="entry name" value="HTH_17"/>
</dbReference>
<dbReference type="InterPro" id="IPR010093">
    <property type="entry name" value="SinI_DNA-bd"/>
</dbReference>
<dbReference type="Proteomes" id="UP000029024">
    <property type="component" value="Unassembled WGS sequence"/>
</dbReference>
<evidence type="ECO:0000313" key="2">
    <source>
        <dbReference type="EMBL" id="KFI70154.1"/>
    </source>
</evidence>
<dbReference type="NCBIfam" id="TIGR01764">
    <property type="entry name" value="excise"/>
    <property type="match status" value="1"/>
</dbReference>
<organism evidence="2 3">
    <name type="scientific">Bifidobacterium longum subsp. suis</name>
    <dbReference type="NCBI Taxonomy" id="1695"/>
    <lineage>
        <taxon>Bacteria</taxon>
        <taxon>Bacillati</taxon>
        <taxon>Actinomycetota</taxon>
        <taxon>Actinomycetes</taxon>
        <taxon>Bifidobacteriales</taxon>
        <taxon>Bifidobacteriaceae</taxon>
        <taxon>Bifidobacterium</taxon>
    </lineage>
</organism>
<proteinExistence type="predicted"/>
<feature type="domain" description="Helix-turn-helix" evidence="1">
    <location>
        <begin position="52"/>
        <end position="100"/>
    </location>
</feature>
<accession>A0A087BGK4</accession>
<dbReference type="AlphaFoldDB" id="A0A087BGK4"/>
<evidence type="ECO:0000259" key="1">
    <source>
        <dbReference type="Pfam" id="PF12728"/>
    </source>
</evidence>
<dbReference type="RefSeq" id="WP_161788217.1">
    <property type="nucleotide sequence ID" value="NZ_JAERWB010000027.1"/>
</dbReference>
<sequence length="159" mass="17480">MTAVIEREQLTERDLDQAKACRELVQKGSVLAAILDGIIDDNVLVVRKDEELSPAQAAEILGVSRPYVTRLLKSGLLESHMVGSHHRITVLALRTYMANRDAGRKEYAHAINSRAKDIADAVDEVAPVSETSRNRMRDLVAEHRREAIKASSAAVSPAE</sequence>
<dbReference type="GO" id="GO:0003677">
    <property type="term" value="F:DNA binding"/>
    <property type="evidence" value="ECO:0007669"/>
    <property type="project" value="InterPro"/>
</dbReference>
<protein>
    <submittedName>
        <fullName evidence="2">Excisionase family DNA binding domain-containing protein</fullName>
    </submittedName>
</protein>
<reference evidence="2 3" key="1">
    <citation type="submission" date="2014-03" db="EMBL/GenBank/DDBJ databases">
        <title>Genomics of Bifidobacteria.</title>
        <authorList>
            <person name="Ventura M."/>
            <person name="Milani C."/>
            <person name="Lugli G.A."/>
        </authorList>
    </citation>
    <scope>NUCLEOTIDE SEQUENCE [LARGE SCALE GENOMIC DNA]</scope>
    <source>
        <strain evidence="2 3">LMG 21814</strain>
    </source>
</reference>
<comment type="caution">
    <text evidence="2">The sequence shown here is derived from an EMBL/GenBank/DDBJ whole genome shotgun (WGS) entry which is preliminary data.</text>
</comment>
<gene>
    <name evidence="2" type="ORF">BLSS_1846</name>
</gene>
<dbReference type="EMBL" id="JGZA01000014">
    <property type="protein sequence ID" value="KFI70154.1"/>
    <property type="molecule type" value="Genomic_DNA"/>
</dbReference>